<dbReference type="EMBL" id="JADEXQ010000136">
    <property type="protein sequence ID" value="MBE9032940.1"/>
    <property type="molecule type" value="Genomic_DNA"/>
</dbReference>
<evidence type="ECO:0000259" key="3">
    <source>
        <dbReference type="Pfam" id="PF12770"/>
    </source>
</evidence>
<accession>A0A928VR25</accession>
<evidence type="ECO:0000313" key="4">
    <source>
        <dbReference type="EMBL" id="MBE9032940.1"/>
    </source>
</evidence>
<feature type="transmembrane region" description="Helical" evidence="1">
    <location>
        <begin position="726"/>
        <end position="742"/>
    </location>
</feature>
<dbReference type="InterPro" id="IPR024983">
    <property type="entry name" value="CHAT_dom"/>
</dbReference>
<gene>
    <name evidence="4" type="ORF">IQ266_24700</name>
</gene>
<dbReference type="Proteomes" id="UP000625316">
    <property type="component" value="Unassembled WGS sequence"/>
</dbReference>
<evidence type="ECO:0000259" key="2">
    <source>
        <dbReference type="Pfam" id="PF05226"/>
    </source>
</evidence>
<dbReference type="Pfam" id="PF12770">
    <property type="entry name" value="CHAT"/>
    <property type="match status" value="1"/>
</dbReference>
<keyword evidence="1" id="KW-0812">Transmembrane</keyword>
<feature type="transmembrane region" description="Helical" evidence="1">
    <location>
        <begin position="778"/>
        <end position="796"/>
    </location>
</feature>
<dbReference type="InterPro" id="IPR007890">
    <property type="entry name" value="CHASE2"/>
</dbReference>
<feature type="domain" description="CHAT" evidence="3">
    <location>
        <begin position="96"/>
        <end position="349"/>
    </location>
</feature>
<dbReference type="AlphaFoldDB" id="A0A928VR25"/>
<evidence type="ECO:0000313" key="5">
    <source>
        <dbReference type="Proteomes" id="UP000625316"/>
    </source>
</evidence>
<dbReference type="RefSeq" id="WP_264327756.1">
    <property type="nucleotide sequence ID" value="NZ_JADEXQ010000136.1"/>
</dbReference>
<keyword evidence="5" id="KW-1185">Reference proteome</keyword>
<keyword evidence="1" id="KW-0472">Membrane</keyword>
<feature type="transmembrane region" description="Helical" evidence="1">
    <location>
        <begin position="754"/>
        <end position="772"/>
    </location>
</feature>
<proteinExistence type="predicted"/>
<name>A0A928VR25_9CYAN</name>
<evidence type="ECO:0000256" key="1">
    <source>
        <dbReference type="SAM" id="Phobius"/>
    </source>
</evidence>
<comment type="caution">
    <text evidence="4">The sequence shown here is derived from an EMBL/GenBank/DDBJ whole genome shotgun (WGS) entry which is preliminary data.</text>
</comment>
<organism evidence="4 5">
    <name type="scientific">Romeriopsis navalis LEGE 11480</name>
    <dbReference type="NCBI Taxonomy" id="2777977"/>
    <lineage>
        <taxon>Bacteria</taxon>
        <taxon>Bacillati</taxon>
        <taxon>Cyanobacteriota</taxon>
        <taxon>Cyanophyceae</taxon>
        <taxon>Leptolyngbyales</taxon>
        <taxon>Leptolyngbyaceae</taxon>
        <taxon>Romeriopsis</taxon>
        <taxon>Romeriopsis navalis</taxon>
    </lineage>
</organism>
<feature type="domain" description="CHASE2" evidence="2">
    <location>
        <begin position="423"/>
        <end position="735"/>
    </location>
</feature>
<dbReference type="Pfam" id="PF05226">
    <property type="entry name" value="CHASE2"/>
    <property type="match status" value="1"/>
</dbReference>
<reference evidence="4" key="1">
    <citation type="submission" date="2020-10" db="EMBL/GenBank/DDBJ databases">
        <authorList>
            <person name="Castelo-Branco R."/>
            <person name="Eusebio N."/>
            <person name="Adriana R."/>
            <person name="Vieira A."/>
            <person name="Brugerolle De Fraissinette N."/>
            <person name="Rezende De Castro R."/>
            <person name="Schneider M.P."/>
            <person name="Vasconcelos V."/>
            <person name="Leao P.N."/>
        </authorList>
    </citation>
    <scope>NUCLEOTIDE SEQUENCE</scope>
    <source>
        <strain evidence="4">LEGE 11480</strain>
    </source>
</reference>
<sequence>MSTKRVFLRVSQVGQTCLFQLDMGSGQSLQQSIQYPASLEHLYKNWRGLYRQFYANLSMEIRGRPVHSGVGNLPPEDQRMKLAQAEVLLLNEFYGWLSDGALLPIRRQLAKLAQSNGGEAVNLFLSCNHITLDRLPWEAWDIGQEFGAAQSIRITRSPINIRYELCTKRRRGKIRILAIMGDNTGLDFKAEYAALEKLRTTQVADVKFIGQQKRQLSSHTLKGKIIQALEDDLGWDILFFAGHSNETELSQGEISIAPQESILLSELRPFLKKAQQQGLRVGIFNSCLGLNIGEGLVDLGLGQVVVMRELIHNQVAQEFFLRLVKQLSQYEDIHTAVRSACQYLQSKRQLTFPSAYLVPSVYCHPDAPFFQAQPVGIRAKFQQWLPNRWEAVGLIGLALFSTSLNVQQHLIKQRQWVQAIYRDATGQMPKAQPPVLLVQIDPDSIDKNKIEKLRPIDKNYIGKLLSKAKQIKAPVVGLDYLLDRPQGQADEQFSQLVRRLTKKNFSLSVAVTCKEKTCQGPLKGLFPEQVVNFGSMDLMRIPGRSSIYIPEPFLTPDFLPLSYHLACNHFAQKNHANSEDIALSLPRCPTPQKLAKPNSQKTNSPDGLSIPTTKLISYRVGQMWLHPVIDYSLHPKVVYQTLPAWKFLELSPNSPKLKRLPQQILLIAPGLYDEAGVKYENEDHYAAPQAFQYWQESGSKMSGGQVHAYLTHHWLKDSMIVPIPDLWMIGVAAIFAKGVIIYRPKWLMKWRDWYLSLAILGFLSLINLQIYISFQILLPLILPTTIVGLYLFLNILRKLGYAK</sequence>
<keyword evidence="1" id="KW-1133">Transmembrane helix</keyword>
<protein>
    <submittedName>
        <fullName evidence="4">CHASE2 domain-containing protein</fullName>
    </submittedName>
</protein>